<sequence length="107" mass="11885">MLLNQRMSICTICHLGGKPLLTRTSQAPITSLTLRPACTPCGGGLHRRQTLRFNHHHILRNRTTASNDDAAKNKFLAAHITYVPASSQDKTGQTRVTRHDENFAPRA</sequence>
<reference evidence="3" key="2">
    <citation type="journal article" date="2013" name="PLoS Genet.">
        <title>Comparative genome structure, secondary metabolite, and effector coding capacity across Cochliobolus pathogens.</title>
        <authorList>
            <person name="Condon B.J."/>
            <person name="Leng Y."/>
            <person name="Wu D."/>
            <person name="Bushley K.E."/>
            <person name="Ohm R.A."/>
            <person name="Otillar R."/>
            <person name="Martin J."/>
            <person name="Schackwitz W."/>
            <person name="Grimwood J."/>
            <person name="MohdZainudin N."/>
            <person name="Xue C."/>
            <person name="Wang R."/>
            <person name="Manning V.A."/>
            <person name="Dhillon B."/>
            <person name="Tu Z.J."/>
            <person name="Steffenson B.J."/>
            <person name="Salamov A."/>
            <person name="Sun H."/>
            <person name="Lowry S."/>
            <person name="LaButti K."/>
            <person name="Han J."/>
            <person name="Copeland A."/>
            <person name="Lindquist E."/>
            <person name="Barry K."/>
            <person name="Schmutz J."/>
            <person name="Baker S.E."/>
            <person name="Ciuffetti L.M."/>
            <person name="Grigoriev I.V."/>
            <person name="Zhong S."/>
            <person name="Turgeon B.G."/>
        </authorList>
    </citation>
    <scope>NUCLEOTIDE SEQUENCE [LARGE SCALE GENOMIC DNA]</scope>
    <source>
        <strain evidence="3">C5 / ATCC 48332 / race O</strain>
    </source>
</reference>
<feature type="compositionally biased region" description="Polar residues" evidence="1">
    <location>
        <begin position="86"/>
        <end position="95"/>
    </location>
</feature>
<keyword evidence="3" id="KW-1185">Reference proteome</keyword>
<dbReference type="Proteomes" id="UP000016936">
    <property type="component" value="Unassembled WGS sequence"/>
</dbReference>
<feature type="region of interest" description="Disordered" evidence="1">
    <location>
        <begin position="86"/>
        <end position="107"/>
    </location>
</feature>
<evidence type="ECO:0000313" key="3">
    <source>
        <dbReference type="Proteomes" id="UP000016936"/>
    </source>
</evidence>
<reference evidence="2 3" key="1">
    <citation type="journal article" date="2012" name="PLoS Pathog.">
        <title>Diverse lifestyles and strategies of plant pathogenesis encoded in the genomes of eighteen Dothideomycetes fungi.</title>
        <authorList>
            <person name="Ohm R.A."/>
            <person name="Feau N."/>
            <person name="Henrissat B."/>
            <person name="Schoch C.L."/>
            <person name="Horwitz B.A."/>
            <person name="Barry K.W."/>
            <person name="Condon B.J."/>
            <person name="Copeland A.C."/>
            <person name="Dhillon B."/>
            <person name="Glaser F."/>
            <person name="Hesse C.N."/>
            <person name="Kosti I."/>
            <person name="LaButti K."/>
            <person name="Lindquist E.A."/>
            <person name="Lucas S."/>
            <person name="Salamov A.A."/>
            <person name="Bradshaw R.E."/>
            <person name="Ciuffetti L."/>
            <person name="Hamelin R.C."/>
            <person name="Kema G.H.J."/>
            <person name="Lawrence C."/>
            <person name="Scott J.A."/>
            <person name="Spatafora J.W."/>
            <person name="Turgeon B.G."/>
            <person name="de Wit P.J.G.M."/>
            <person name="Zhong S."/>
            <person name="Goodwin S.B."/>
            <person name="Grigoriev I.V."/>
        </authorList>
    </citation>
    <scope>NUCLEOTIDE SEQUENCE [LARGE SCALE GENOMIC DNA]</scope>
    <source>
        <strain evidence="3">C5 / ATCC 48332 / race O</strain>
    </source>
</reference>
<name>M2TKU5_COCH5</name>
<evidence type="ECO:0000313" key="2">
    <source>
        <dbReference type="EMBL" id="EMD87114.1"/>
    </source>
</evidence>
<organism evidence="2 3">
    <name type="scientific">Cochliobolus heterostrophus (strain C5 / ATCC 48332 / race O)</name>
    <name type="common">Southern corn leaf blight fungus</name>
    <name type="synonym">Bipolaris maydis</name>
    <dbReference type="NCBI Taxonomy" id="701091"/>
    <lineage>
        <taxon>Eukaryota</taxon>
        <taxon>Fungi</taxon>
        <taxon>Dikarya</taxon>
        <taxon>Ascomycota</taxon>
        <taxon>Pezizomycotina</taxon>
        <taxon>Dothideomycetes</taxon>
        <taxon>Pleosporomycetidae</taxon>
        <taxon>Pleosporales</taxon>
        <taxon>Pleosporineae</taxon>
        <taxon>Pleosporaceae</taxon>
        <taxon>Bipolaris</taxon>
    </lineage>
</organism>
<dbReference type="EMBL" id="KB445583">
    <property type="protein sequence ID" value="EMD87114.1"/>
    <property type="molecule type" value="Genomic_DNA"/>
</dbReference>
<feature type="compositionally biased region" description="Basic and acidic residues" evidence="1">
    <location>
        <begin position="97"/>
        <end position="107"/>
    </location>
</feature>
<dbReference type="AlphaFoldDB" id="M2TKU5"/>
<dbReference type="HOGENOM" id="CLU_2209772_0_0_1"/>
<accession>M2TKU5</accession>
<protein>
    <submittedName>
        <fullName evidence="2">Uncharacterized protein</fullName>
    </submittedName>
</protein>
<proteinExistence type="predicted"/>
<evidence type="ECO:0000256" key="1">
    <source>
        <dbReference type="SAM" id="MobiDB-lite"/>
    </source>
</evidence>
<gene>
    <name evidence="2" type="ORF">COCHEDRAFT_1034311</name>
</gene>